<evidence type="ECO:0000256" key="3">
    <source>
        <dbReference type="ARBA" id="ARBA00023002"/>
    </source>
</evidence>
<dbReference type="FunFam" id="3.20.20.100:FF:000004">
    <property type="entry name" value="Oxidoreductase, aldo/keto reductase"/>
    <property type="match status" value="1"/>
</dbReference>
<evidence type="ECO:0000256" key="2">
    <source>
        <dbReference type="ARBA" id="ARBA00022857"/>
    </source>
</evidence>
<proteinExistence type="inferred from homology"/>
<feature type="non-terminal residue" evidence="5">
    <location>
        <position position="1"/>
    </location>
</feature>
<dbReference type="PANTHER" id="PTHR43364">
    <property type="entry name" value="NADH-SPECIFIC METHYLGLYOXAL REDUCTASE-RELATED"/>
    <property type="match status" value="1"/>
</dbReference>
<sequence>VEYRNLGRTGTKVSMLCLGCLMFGGKTKESDSMDIIDRAIDAGINFLDTANMYVRGVSEEMVGKALQRNGKRMHIVLATKVHFRMDDDDPNAQGNSRRHIIEQCEASLKRLQTDYIDLYQIHRPSAEVPIDETLRALDDLIQAGKVRYIGSSTFAAWQIMESLWVSKELGLNRFICEQPPYHLLDRRIERELVPMAQTYGLALIPWSPMAGGFLTGKYQRNQEHPSDARYTDTNQKSDLFSDAAYDLLETVIAIANEKGCTPSQLALAWCAQQPGITSPIVGIRTMEQLEQNLGAIEVKITDQDRIRIDETSFPGRVIVPYYQADFGPHLFRW</sequence>
<dbReference type="GO" id="GO:0005829">
    <property type="term" value="C:cytosol"/>
    <property type="evidence" value="ECO:0007669"/>
    <property type="project" value="UniProtKB-ARBA"/>
</dbReference>
<dbReference type="AlphaFoldDB" id="A0A382GLU6"/>
<reference evidence="5" key="1">
    <citation type="submission" date="2018-05" db="EMBL/GenBank/DDBJ databases">
        <authorList>
            <person name="Lanie J.A."/>
            <person name="Ng W.-L."/>
            <person name="Kazmierczak K.M."/>
            <person name="Andrzejewski T.M."/>
            <person name="Davidsen T.M."/>
            <person name="Wayne K.J."/>
            <person name="Tettelin H."/>
            <person name="Glass J.I."/>
            <person name="Rusch D."/>
            <person name="Podicherti R."/>
            <person name="Tsui H.-C.T."/>
            <person name="Winkler M.E."/>
        </authorList>
    </citation>
    <scope>NUCLEOTIDE SEQUENCE</scope>
</reference>
<feature type="domain" description="NADP-dependent oxidoreductase" evidence="4">
    <location>
        <begin position="16"/>
        <end position="310"/>
    </location>
</feature>
<dbReference type="Gene3D" id="3.20.20.100">
    <property type="entry name" value="NADP-dependent oxidoreductase domain"/>
    <property type="match status" value="1"/>
</dbReference>
<dbReference type="InterPro" id="IPR050523">
    <property type="entry name" value="AKR_Detox_Biosynth"/>
</dbReference>
<name>A0A382GLU6_9ZZZZ</name>
<dbReference type="CDD" id="cd19087">
    <property type="entry name" value="AKR_AKR12A1_B1_C1"/>
    <property type="match status" value="1"/>
</dbReference>
<dbReference type="InterPro" id="IPR036812">
    <property type="entry name" value="NAD(P)_OxRdtase_dom_sf"/>
</dbReference>
<dbReference type="InterPro" id="IPR023210">
    <property type="entry name" value="NADP_OxRdtase_dom"/>
</dbReference>
<comment type="similarity">
    <text evidence="1">Belongs to the shaker potassium channel beta subunit family.</text>
</comment>
<dbReference type="InterPro" id="IPR005399">
    <property type="entry name" value="K_chnl_volt-dep_bsu_KCNAB-rel"/>
</dbReference>
<keyword evidence="2" id="KW-0521">NADP</keyword>
<dbReference type="EMBL" id="UINC01056106">
    <property type="protein sequence ID" value="SVB75745.1"/>
    <property type="molecule type" value="Genomic_DNA"/>
</dbReference>
<evidence type="ECO:0000256" key="1">
    <source>
        <dbReference type="ARBA" id="ARBA00006515"/>
    </source>
</evidence>
<keyword evidence="3" id="KW-0560">Oxidoreductase</keyword>
<dbReference type="Pfam" id="PF00248">
    <property type="entry name" value="Aldo_ket_red"/>
    <property type="match status" value="1"/>
</dbReference>
<organism evidence="5">
    <name type="scientific">marine metagenome</name>
    <dbReference type="NCBI Taxonomy" id="408172"/>
    <lineage>
        <taxon>unclassified sequences</taxon>
        <taxon>metagenomes</taxon>
        <taxon>ecological metagenomes</taxon>
    </lineage>
</organism>
<evidence type="ECO:0000259" key="4">
    <source>
        <dbReference type="Pfam" id="PF00248"/>
    </source>
</evidence>
<dbReference type="PRINTS" id="PR01577">
    <property type="entry name" value="KCNABCHANNEL"/>
</dbReference>
<evidence type="ECO:0000313" key="5">
    <source>
        <dbReference type="EMBL" id="SVB75745.1"/>
    </source>
</evidence>
<accession>A0A382GLU6</accession>
<dbReference type="SUPFAM" id="SSF51430">
    <property type="entry name" value="NAD(P)-linked oxidoreductase"/>
    <property type="match status" value="1"/>
</dbReference>
<dbReference type="GO" id="GO:0016491">
    <property type="term" value="F:oxidoreductase activity"/>
    <property type="evidence" value="ECO:0007669"/>
    <property type="project" value="UniProtKB-KW"/>
</dbReference>
<protein>
    <recommendedName>
        <fullName evidence="4">NADP-dependent oxidoreductase domain-containing protein</fullName>
    </recommendedName>
</protein>
<gene>
    <name evidence="5" type="ORF">METZ01_LOCUS228599</name>
</gene>
<dbReference type="PANTHER" id="PTHR43364:SF4">
    <property type="entry name" value="NAD(P)-LINKED OXIDOREDUCTASE SUPERFAMILY PROTEIN"/>
    <property type="match status" value="1"/>
</dbReference>